<evidence type="ECO:0000313" key="1">
    <source>
        <dbReference type="EMBL" id="BCS83508.1"/>
    </source>
</evidence>
<dbReference type="EMBL" id="AP024483">
    <property type="protein sequence ID" value="BCS83508.1"/>
    <property type="molecule type" value="Genomic_DNA"/>
</dbReference>
<accession>A0ABM7NTK4</accession>
<organism evidence="1 2">
    <name type="scientific">Cotonvirus japonicus</name>
    <dbReference type="NCBI Taxonomy" id="2811091"/>
    <lineage>
        <taxon>Viruses</taxon>
        <taxon>Varidnaviria</taxon>
        <taxon>Bamfordvirae</taxon>
        <taxon>Nucleocytoviricota</taxon>
        <taxon>Megaviricetes</taxon>
        <taxon>Imitervirales</taxon>
        <taxon>Mimiviridae</taxon>
        <taxon>Megamimivirinae</taxon>
        <taxon>Cotonvirus</taxon>
        <taxon>Cotonvirus japonicum</taxon>
    </lineage>
</organism>
<name>A0ABM7NTK4_9VIRU</name>
<reference evidence="1 2" key="1">
    <citation type="submission" date="2021-02" db="EMBL/GenBank/DDBJ databases">
        <title>Cotonvirus japonicus, which uses Golgi apparatus of host cells for its virion factory, phylogenetically links tailed tupanvirus and icosahedral mimivirus.</title>
        <authorList>
            <person name="Takahashi H."/>
            <person name="Fukaya S."/>
            <person name="Song C."/>
            <person name="Murata K."/>
            <person name="Takemura M."/>
        </authorList>
    </citation>
    <scope>NUCLEOTIDE SEQUENCE [LARGE SCALE GENOMIC DNA]</scope>
</reference>
<dbReference type="GeneID" id="80558713"/>
<evidence type="ECO:0000313" key="2">
    <source>
        <dbReference type="Proteomes" id="UP001321479"/>
    </source>
</evidence>
<protein>
    <submittedName>
        <fullName evidence="1">Uncharacterized protein</fullName>
    </submittedName>
</protein>
<sequence>MVFDVYKKNTANVVFTPLTLPFIKLEDAYNSMFNILLEFKRPKENITSNLNVDSKEYVNHFIGVFLVDIRSNDTELSQVYCPYVQILGLYIDKKYIIYILNNIDTHINCTSFPDTYFKKYLKYKNIYNNVKLSYAIFGYNITKTLLDKITKNIVSDIIQSYYRGNKIYCIKNLPSLLKYKCHPKDYEILVEKYILPCLKKNLIKQKIDATPFIFRDTTINIYMISGL</sequence>
<proteinExistence type="predicted"/>
<dbReference type="RefSeq" id="YP_010842116.1">
    <property type="nucleotide sequence ID" value="NC_079139.1"/>
</dbReference>
<dbReference type="Proteomes" id="UP001321479">
    <property type="component" value="Segment"/>
</dbReference>
<keyword evidence="2" id="KW-1185">Reference proteome</keyword>